<feature type="region of interest" description="Disordered" evidence="1">
    <location>
        <begin position="25"/>
        <end position="83"/>
    </location>
</feature>
<protein>
    <submittedName>
        <fullName evidence="2">Uncharacterized protein</fullName>
    </submittedName>
</protein>
<organism evidence="2 3">
    <name type="scientific">Dreissena polymorpha</name>
    <name type="common">Zebra mussel</name>
    <name type="synonym">Mytilus polymorpha</name>
    <dbReference type="NCBI Taxonomy" id="45954"/>
    <lineage>
        <taxon>Eukaryota</taxon>
        <taxon>Metazoa</taxon>
        <taxon>Spiralia</taxon>
        <taxon>Lophotrochozoa</taxon>
        <taxon>Mollusca</taxon>
        <taxon>Bivalvia</taxon>
        <taxon>Autobranchia</taxon>
        <taxon>Heteroconchia</taxon>
        <taxon>Euheterodonta</taxon>
        <taxon>Imparidentia</taxon>
        <taxon>Neoheterodontei</taxon>
        <taxon>Myida</taxon>
        <taxon>Dreissenoidea</taxon>
        <taxon>Dreissenidae</taxon>
        <taxon>Dreissena</taxon>
    </lineage>
</organism>
<accession>A0A9D4JX14</accession>
<name>A0A9D4JX14_DREPO</name>
<feature type="compositionally biased region" description="Polar residues" evidence="1">
    <location>
        <begin position="25"/>
        <end position="43"/>
    </location>
</feature>
<gene>
    <name evidence="2" type="ORF">DPMN_129829</name>
</gene>
<keyword evidence="3" id="KW-1185">Reference proteome</keyword>
<evidence type="ECO:0000256" key="1">
    <source>
        <dbReference type="SAM" id="MobiDB-lite"/>
    </source>
</evidence>
<evidence type="ECO:0000313" key="2">
    <source>
        <dbReference type="EMBL" id="KAH3827885.1"/>
    </source>
</evidence>
<evidence type="ECO:0000313" key="3">
    <source>
        <dbReference type="Proteomes" id="UP000828390"/>
    </source>
</evidence>
<dbReference type="Proteomes" id="UP000828390">
    <property type="component" value="Unassembled WGS sequence"/>
</dbReference>
<reference evidence="2" key="1">
    <citation type="journal article" date="2019" name="bioRxiv">
        <title>The Genome of the Zebra Mussel, Dreissena polymorpha: A Resource for Invasive Species Research.</title>
        <authorList>
            <person name="McCartney M.A."/>
            <person name="Auch B."/>
            <person name="Kono T."/>
            <person name="Mallez S."/>
            <person name="Zhang Y."/>
            <person name="Obille A."/>
            <person name="Becker A."/>
            <person name="Abrahante J.E."/>
            <person name="Garbe J."/>
            <person name="Badalamenti J.P."/>
            <person name="Herman A."/>
            <person name="Mangelson H."/>
            <person name="Liachko I."/>
            <person name="Sullivan S."/>
            <person name="Sone E.D."/>
            <person name="Koren S."/>
            <person name="Silverstein K.A.T."/>
            <person name="Beckman K.B."/>
            <person name="Gohl D.M."/>
        </authorList>
    </citation>
    <scope>NUCLEOTIDE SEQUENCE</scope>
    <source>
        <strain evidence="2">Duluth1</strain>
        <tissue evidence="2">Whole animal</tissue>
    </source>
</reference>
<comment type="caution">
    <text evidence="2">The sequence shown here is derived from an EMBL/GenBank/DDBJ whole genome shotgun (WGS) entry which is preliminary data.</text>
</comment>
<reference evidence="2" key="2">
    <citation type="submission" date="2020-11" db="EMBL/GenBank/DDBJ databases">
        <authorList>
            <person name="McCartney M.A."/>
            <person name="Auch B."/>
            <person name="Kono T."/>
            <person name="Mallez S."/>
            <person name="Becker A."/>
            <person name="Gohl D.M."/>
            <person name="Silverstein K.A.T."/>
            <person name="Koren S."/>
            <person name="Bechman K.B."/>
            <person name="Herman A."/>
            <person name="Abrahante J.E."/>
            <person name="Garbe J."/>
        </authorList>
    </citation>
    <scope>NUCLEOTIDE SEQUENCE</scope>
    <source>
        <strain evidence="2">Duluth1</strain>
        <tissue evidence="2">Whole animal</tissue>
    </source>
</reference>
<dbReference type="AlphaFoldDB" id="A0A9D4JX14"/>
<proteinExistence type="predicted"/>
<dbReference type="EMBL" id="JAIWYP010000005">
    <property type="protein sequence ID" value="KAH3827885.1"/>
    <property type="molecule type" value="Genomic_DNA"/>
</dbReference>
<sequence length="83" mass="8819">MFRRGAKFFLEQVSFCTYRKSSNTSSVIGYTMNGNNPGASSTSPGPHGAPPPRGPQPQGVPQRPPDPRGQGQVQPQVGNKHAS</sequence>
<feature type="compositionally biased region" description="Low complexity" evidence="1">
    <location>
        <begin position="68"/>
        <end position="83"/>
    </location>
</feature>